<evidence type="ECO:0000256" key="4">
    <source>
        <dbReference type="ARBA" id="ARBA00022840"/>
    </source>
</evidence>
<proteinExistence type="inferred from homology"/>
<dbReference type="GO" id="GO:0016887">
    <property type="term" value="F:ATP hydrolysis activity"/>
    <property type="evidence" value="ECO:0007669"/>
    <property type="project" value="InterPro"/>
</dbReference>
<dbReference type="STRING" id="370526.SAMN04489835_2021"/>
<dbReference type="InterPro" id="IPR050153">
    <property type="entry name" value="Metal_Ion_Import_ABC"/>
</dbReference>
<dbReference type="InterPro" id="IPR047748">
    <property type="entry name" value="AztA-like"/>
</dbReference>
<dbReference type="GO" id="GO:0005524">
    <property type="term" value="F:ATP binding"/>
    <property type="evidence" value="ECO:0007669"/>
    <property type="project" value="UniProtKB-KW"/>
</dbReference>
<dbReference type="OrthoDB" id="5296765at2"/>
<dbReference type="PROSITE" id="PS50893">
    <property type="entry name" value="ABC_TRANSPORTER_2"/>
    <property type="match status" value="1"/>
</dbReference>
<dbReference type="InterPro" id="IPR003439">
    <property type="entry name" value="ABC_transporter-like_ATP-bd"/>
</dbReference>
<evidence type="ECO:0000256" key="2">
    <source>
        <dbReference type="ARBA" id="ARBA00022448"/>
    </source>
</evidence>
<dbReference type="Gene3D" id="3.40.50.300">
    <property type="entry name" value="P-loop containing nucleotide triphosphate hydrolases"/>
    <property type="match status" value="1"/>
</dbReference>
<keyword evidence="7" id="KW-1185">Reference proteome</keyword>
<sequence length="230" mass="24223">MNDAIHVDGVGFGYNETRVLDGLTLHIPGGATTAVVGANGSGKSTLLGLLAGTLFPQQGSIDAPRADGVAFAVQHSQVSDALPITVAETVMMGRWRALGLWRRPSREDRAIVDYWITELGLDDLRRRRLGTLSGGQRQRTLLAQAFAQESPVVLLDEPTVGLDADSRDRVARQIVRLAASGRTIVAATHDVGLAGRFDFCVLLGAGSVLATGSPEAIFTEPNLAAALSLG</sequence>
<dbReference type="Pfam" id="PF00005">
    <property type="entry name" value="ABC_tran"/>
    <property type="match status" value="1"/>
</dbReference>
<dbReference type="PANTHER" id="PTHR42734:SF5">
    <property type="entry name" value="IRON TRANSPORT SYSTEM ATP-BINDING PROTEIN HI_0361-RELATED"/>
    <property type="match status" value="1"/>
</dbReference>
<name>A0A1H6JPZ6_MYCRU</name>
<keyword evidence="3" id="KW-0547">Nucleotide-binding</keyword>
<dbReference type="InterPro" id="IPR027417">
    <property type="entry name" value="P-loop_NTPase"/>
</dbReference>
<protein>
    <submittedName>
        <fullName evidence="6">Zinc/manganese transport system ATP-binding protein</fullName>
    </submittedName>
</protein>
<dbReference type="AlphaFoldDB" id="A0A1H6JPZ6"/>
<evidence type="ECO:0000256" key="3">
    <source>
        <dbReference type="ARBA" id="ARBA00022741"/>
    </source>
</evidence>
<organism evidence="6 7">
    <name type="scientific">Mycolicibacterium rutilum</name>
    <name type="common">Mycobacterium rutilum</name>
    <dbReference type="NCBI Taxonomy" id="370526"/>
    <lineage>
        <taxon>Bacteria</taxon>
        <taxon>Bacillati</taxon>
        <taxon>Actinomycetota</taxon>
        <taxon>Actinomycetes</taxon>
        <taxon>Mycobacteriales</taxon>
        <taxon>Mycobacteriaceae</taxon>
        <taxon>Mycolicibacterium</taxon>
    </lineage>
</organism>
<gene>
    <name evidence="6" type="ORF">SAMN04489835_2021</name>
</gene>
<dbReference type="SUPFAM" id="SSF52540">
    <property type="entry name" value="P-loop containing nucleoside triphosphate hydrolases"/>
    <property type="match status" value="1"/>
</dbReference>
<dbReference type="Proteomes" id="UP000182915">
    <property type="component" value="Chromosome I"/>
</dbReference>
<dbReference type="RefSeq" id="WP_083407009.1">
    <property type="nucleotide sequence ID" value="NZ_LT629971.1"/>
</dbReference>
<dbReference type="InterPro" id="IPR003593">
    <property type="entry name" value="AAA+_ATPase"/>
</dbReference>
<evidence type="ECO:0000313" key="6">
    <source>
        <dbReference type="EMBL" id="SEH61263.1"/>
    </source>
</evidence>
<evidence type="ECO:0000256" key="1">
    <source>
        <dbReference type="ARBA" id="ARBA00005417"/>
    </source>
</evidence>
<accession>A0A1H6JPZ6</accession>
<evidence type="ECO:0000259" key="5">
    <source>
        <dbReference type="PROSITE" id="PS50893"/>
    </source>
</evidence>
<dbReference type="SMART" id="SM00382">
    <property type="entry name" value="AAA"/>
    <property type="match status" value="1"/>
</dbReference>
<dbReference type="EMBL" id="LT629971">
    <property type="protein sequence ID" value="SEH61263.1"/>
    <property type="molecule type" value="Genomic_DNA"/>
</dbReference>
<evidence type="ECO:0000313" key="7">
    <source>
        <dbReference type="Proteomes" id="UP000182915"/>
    </source>
</evidence>
<comment type="similarity">
    <text evidence="1">Belongs to the ABC transporter superfamily.</text>
</comment>
<feature type="domain" description="ABC transporter" evidence="5">
    <location>
        <begin position="5"/>
        <end position="230"/>
    </location>
</feature>
<dbReference type="PANTHER" id="PTHR42734">
    <property type="entry name" value="METAL TRANSPORT SYSTEM ATP-BINDING PROTEIN TM_0124-RELATED"/>
    <property type="match status" value="1"/>
</dbReference>
<keyword evidence="2" id="KW-0813">Transport</keyword>
<reference evidence="7" key="1">
    <citation type="submission" date="2016-10" db="EMBL/GenBank/DDBJ databases">
        <authorList>
            <person name="Varghese N."/>
            <person name="Submissions S."/>
        </authorList>
    </citation>
    <scope>NUCLEOTIDE SEQUENCE [LARGE SCALE GENOMIC DNA]</scope>
    <source>
        <strain evidence="7">DSM 45405</strain>
    </source>
</reference>
<keyword evidence="4 6" id="KW-0067">ATP-binding</keyword>
<dbReference type="NCBIfam" id="NF040873">
    <property type="entry name" value="AztA"/>
    <property type="match status" value="1"/>
</dbReference>